<sequence>MLPRPPFNALVILAALALGACGIEQSQPAPTPDADRWGHLPPRSGAAAAGRNPAGRPAGVTLRIRPV</sequence>
<keyword evidence="2" id="KW-0732">Signal</keyword>
<evidence type="ECO:0000313" key="4">
    <source>
        <dbReference type="Proteomes" id="UP000216991"/>
    </source>
</evidence>
<dbReference type="PROSITE" id="PS51257">
    <property type="entry name" value="PROKAR_LIPOPROTEIN"/>
    <property type="match status" value="1"/>
</dbReference>
<dbReference type="AlphaFoldDB" id="A0A255YBL6"/>
<protein>
    <recommendedName>
        <fullName evidence="5">Argininosuccinate lyase</fullName>
    </recommendedName>
</protein>
<accession>A0A255YBL6</accession>
<evidence type="ECO:0008006" key="5">
    <source>
        <dbReference type="Google" id="ProtNLM"/>
    </source>
</evidence>
<dbReference type="Proteomes" id="UP000216991">
    <property type="component" value="Unassembled WGS sequence"/>
</dbReference>
<evidence type="ECO:0000313" key="3">
    <source>
        <dbReference type="EMBL" id="OYQ26074.1"/>
    </source>
</evidence>
<evidence type="ECO:0000256" key="2">
    <source>
        <dbReference type="SAM" id="SignalP"/>
    </source>
</evidence>
<dbReference type="EMBL" id="NOXT01000120">
    <property type="protein sequence ID" value="OYQ26074.1"/>
    <property type="molecule type" value="Genomic_DNA"/>
</dbReference>
<comment type="caution">
    <text evidence="3">The sequence shown here is derived from an EMBL/GenBank/DDBJ whole genome shotgun (WGS) entry which is preliminary data.</text>
</comment>
<feature type="compositionally biased region" description="Low complexity" evidence="1">
    <location>
        <begin position="41"/>
        <end position="59"/>
    </location>
</feature>
<reference evidence="3 4" key="1">
    <citation type="submission" date="2017-07" db="EMBL/GenBank/DDBJ databases">
        <title>Sandarakinorhabdus cyanobacteriorum sp. nov., a novel bacterium isolated from cyanobacterial aggregates in a eutrophic lake.</title>
        <authorList>
            <person name="Cai H."/>
        </authorList>
    </citation>
    <scope>NUCLEOTIDE SEQUENCE [LARGE SCALE GENOMIC DNA]</scope>
    <source>
        <strain evidence="3 4">TH057</strain>
    </source>
</reference>
<gene>
    <name evidence="3" type="ORF">CHU93_12870</name>
</gene>
<evidence type="ECO:0000256" key="1">
    <source>
        <dbReference type="SAM" id="MobiDB-lite"/>
    </source>
</evidence>
<name>A0A255YBL6_9SPHN</name>
<organism evidence="3 4">
    <name type="scientific">Sandarakinorhabdus cyanobacteriorum</name>
    <dbReference type="NCBI Taxonomy" id="1981098"/>
    <lineage>
        <taxon>Bacteria</taxon>
        <taxon>Pseudomonadati</taxon>
        <taxon>Pseudomonadota</taxon>
        <taxon>Alphaproteobacteria</taxon>
        <taxon>Sphingomonadales</taxon>
        <taxon>Sphingosinicellaceae</taxon>
        <taxon>Sandarakinorhabdus</taxon>
    </lineage>
</organism>
<proteinExistence type="predicted"/>
<feature type="chain" id="PRO_5013010656" description="Argininosuccinate lyase" evidence="2">
    <location>
        <begin position="21"/>
        <end position="67"/>
    </location>
</feature>
<keyword evidence="4" id="KW-1185">Reference proteome</keyword>
<feature type="signal peptide" evidence="2">
    <location>
        <begin position="1"/>
        <end position="20"/>
    </location>
</feature>
<feature type="region of interest" description="Disordered" evidence="1">
    <location>
        <begin position="25"/>
        <end position="67"/>
    </location>
</feature>